<evidence type="ECO:0000256" key="2">
    <source>
        <dbReference type="ARBA" id="ARBA00009137"/>
    </source>
</evidence>
<evidence type="ECO:0000256" key="9">
    <source>
        <dbReference type="SAM" id="Phobius"/>
    </source>
</evidence>
<keyword evidence="3" id="KW-0813">Transport</keyword>
<feature type="transmembrane region" description="Helical" evidence="9">
    <location>
        <begin position="21"/>
        <end position="40"/>
    </location>
</feature>
<evidence type="ECO:0000313" key="11">
    <source>
        <dbReference type="Proteomes" id="UP000094707"/>
    </source>
</evidence>
<dbReference type="InterPro" id="IPR003445">
    <property type="entry name" value="Cat_transpt"/>
</dbReference>
<proteinExistence type="inferred from homology"/>
<dbReference type="EMBL" id="LT607756">
    <property type="protein sequence ID" value="SCG86459.1"/>
    <property type="molecule type" value="Genomic_DNA"/>
</dbReference>
<dbReference type="RefSeq" id="WP_071907520.1">
    <property type="nucleotide sequence ID" value="NZ_LT607756.1"/>
</dbReference>
<evidence type="ECO:0000256" key="1">
    <source>
        <dbReference type="ARBA" id="ARBA00004651"/>
    </source>
</evidence>
<dbReference type="GO" id="GO:0005886">
    <property type="term" value="C:plasma membrane"/>
    <property type="evidence" value="ECO:0007669"/>
    <property type="project" value="UniProtKB-SubCell"/>
</dbReference>
<evidence type="ECO:0000313" key="10">
    <source>
        <dbReference type="EMBL" id="SCG86459.1"/>
    </source>
</evidence>
<feature type="transmembrane region" description="Helical" evidence="9">
    <location>
        <begin position="471"/>
        <end position="492"/>
    </location>
</feature>
<feature type="transmembrane region" description="Helical" evidence="9">
    <location>
        <begin position="46"/>
        <end position="67"/>
    </location>
</feature>
<dbReference type="STRING" id="118062.MCBB_1910"/>
<evidence type="ECO:0000256" key="6">
    <source>
        <dbReference type="ARBA" id="ARBA00022989"/>
    </source>
</evidence>
<dbReference type="PANTHER" id="PTHR32024">
    <property type="entry name" value="TRK SYSTEM POTASSIUM UPTAKE PROTEIN TRKG-RELATED"/>
    <property type="match status" value="1"/>
</dbReference>
<dbReference type="PATRIC" id="fig|129848.4.peg.1957"/>
<accession>A0A1D3L4L3</accession>
<dbReference type="AlphaFoldDB" id="A0A1D3L4L3"/>
<feature type="transmembrane region" description="Helical" evidence="9">
    <location>
        <begin position="278"/>
        <end position="300"/>
    </location>
</feature>
<keyword evidence="5 9" id="KW-0812">Transmembrane</keyword>
<feature type="transmembrane region" description="Helical" evidence="9">
    <location>
        <begin position="341"/>
        <end position="364"/>
    </location>
</feature>
<dbReference type="OrthoDB" id="111943at2157"/>
<feature type="transmembrane region" description="Helical" evidence="9">
    <location>
        <begin position="143"/>
        <end position="166"/>
    </location>
</feature>
<dbReference type="GO" id="GO:0030001">
    <property type="term" value="P:metal ion transport"/>
    <property type="evidence" value="ECO:0007669"/>
    <property type="project" value="UniProtKB-ARBA"/>
</dbReference>
<dbReference type="PANTHER" id="PTHR32024:SF2">
    <property type="entry name" value="TRK SYSTEM POTASSIUM UPTAKE PROTEIN TRKG-RELATED"/>
    <property type="match status" value="1"/>
</dbReference>
<feature type="transmembrane region" description="Helical" evidence="9">
    <location>
        <begin position="79"/>
        <end position="99"/>
    </location>
</feature>
<feature type="transmembrane region" description="Helical" evidence="9">
    <location>
        <begin position="187"/>
        <end position="218"/>
    </location>
</feature>
<dbReference type="GO" id="GO:0008324">
    <property type="term" value="F:monoatomic cation transmembrane transporter activity"/>
    <property type="evidence" value="ECO:0007669"/>
    <property type="project" value="InterPro"/>
</dbReference>
<evidence type="ECO:0000256" key="7">
    <source>
        <dbReference type="ARBA" id="ARBA00023065"/>
    </source>
</evidence>
<keyword evidence="8 9" id="KW-0472">Membrane</keyword>
<comment type="similarity">
    <text evidence="2">Belongs to the TrkH potassium transport family.</text>
</comment>
<keyword evidence="11" id="KW-1185">Reference proteome</keyword>
<evidence type="ECO:0000256" key="3">
    <source>
        <dbReference type="ARBA" id="ARBA00022448"/>
    </source>
</evidence>
<reference evidence="10 11" key="1">
    <citation type="submission" date="2016-08" db="EMBL/GenBank/DDBJ databases">
        <authorList>
            <person name="Seilhamer J.J."/>
        </authorList>
    </citation>
    <scope>NUCLEOTIDE SEQUENCE [LARGE SCALE GENOMIC DNA]</scope>
    <source>
        <strain evidence="10">Buetzberg</strain>
    </source>
</reference>
<feature type="transmembrane region" description="Helical" evidence="9">
    <location>
        <begin position="238"/>
        <end position="258"/>
    </location>
</feature>
<dbReference type="Pfam" id="PF02386">
    <property type="entry name" value="TrkH"/>
    <property type="match status" value="1"/>
</dbReference>
<sequence length="494" mass="55485">MYSINKLKKDETYSIIHYTGFICILLGLLMLVPVSVALIYGEYHYIMPFVYSAVISIVFGFILYKFFKNTQEISLKSAMIFATIIWLVASAIAALPFYFSGDLSYLNSYFEAISGLTTTGFSMYNNLDAVSYTMNFWRGFMQWFGGIGIIVMALTILSSPSINVMRMYSAEGREERLVPSIRHTTRIIVYIYMGYTVFSIILFLLAGMSLFDAIFYAFSALSTGGFATHNASLGFYHSIWIEIAAMIVMVIGATNFAIHYAVLKGKWREYFKDIETKVAYSLMIIGTILVAVFLYNGTYYGHDFLLSLRYSLFQVVSALTTTGLQTASGSEISYQWEGMGIFVLTIVMMVGAGACSTGGGIKWLRIGILIKGMWWQIKSLLLPKNAVISHKIHHVDELKLDNEVLRLTGLFVFSYLLIYMVSVIIILFYYQNVPQVMFEVASAMSNVGLGSGLMTASSPAVTKVVFMADFWIGRLEIWPILLLTVILIQNAVRK</sequence>
<organism evidence="10 11">
    <name type="scientific">Methanobacterium congolense</name>
    <dbReference type="NCBI Taxonomy" id="118062"/>
    <lineage>
        <taxon>Archaea</taxon>
        <taxon>Methanobacteriati</taxon>
        <taxon>Methanobacteriota</taxon>
        <taxon>Methanomada group</taxon>
        <taxon>Methanobacteria</taxon>
        <taxon>Methanobacteriales</taxon>
        <taxon>Methanobacteriaceae</taxon>
        <taxon>Methanobacterium</taxon>
    </lineage>
</organism>
<name>A0A1D3L4L3_9EURY</name>
<evidence type="ECO:0000256" key="8">
    <source>
        <dbReference type="ARBA" id="ARBA00023136"/>
    </source>
</evidence>
<protein>
    <submittedName>
        <fullName evidence="10">Trk system potassium uptake protein TrkH</fullName>
    </submittedName>
</protein>
<evidence type="ECO:0000256" key="5">
    <source>
        <dbReference type="ARBA" id="ARBA00022692"/>
    </source>
</evidence>
<dbReference type="KEGG" id="mcub:MCBB_1910"/>
<comment type="subcellular location">
    <subcellularLocation>
        <location evidence="1">Cell membrane</location>
        <topology evidence="1">Multi-pass membrane protein</topology>
    </subcellularLocation>
</comment>
<keyword evidence="4" id="KW-1003">Cell membrane</keyword>
<keyword evidence="7" id="KW-0406">Ion transport</keyword>
<dbReference type="GeneID" id="30412748"/>
<evidence type="ECO:0000256" key="4">
    <source>
        <dbReference type="ARBA" id="ARBA00022475"/>
    </source>
</evidence>
<dbReference type="Proteomes" id="UP000094707">
    <property type="component" value="Chromosome I"/>
</dbReference>
<feature type="transmembrane region" description="Helical" evidence="9">
    <location>
        <begin position="407"/>
        <end position="430"/>
    </location>
</feature>
<keyword evidence="6 9" id="KW-1133">Transmembrane helix</keyword>
<gene>
    <name evidence="10" type="primary">trkH</name>
    <name evidence="10" type="ORF">MCBB_1910</name>
</gene>